<name>A0AAN5CJC6_9BILA</name>
<organism evidence="1 2">
    <name type="scientific">Pristionchus mayeri</name>
    <dbReference type="NCBI Taxonomy" id="1317129"/>
    <lineage>
        <taxon>Eukaryota</taxon>
        <taxon>Metazoa</taxon>
        <taxon>Ecdysozoa</taxon>
        <taxon>Nematoda</taxon>
        <taxon>Chromadorea</taxon>
        <taxon>Rhabditida</taxon>
        <taxon>Rhabditina</taxon>
        <taxon>Diplogasteromorpha</taxon>
        <taxon>Diplogasteroidea</taxon>
        <taxon>Neodiplogasteridae</taxon>
        <taxon>Pristionchus</taxon>
    </lineage>
</organism>
<accession>A0AAN5CJC6</accession>
<dbReference type="EMBL" id="BTRK01000004">
    <property type="protein sequence ID" value="GMR45500.1"/>
    <property type="molecule type" value="Genomic_DNA"/>
</dbReference>
<reference evidence="2" key="1">
    <citation type="submission" date="2022-10" db="EMBL/GenBank/DDBJ databases">
        <title>Genome assembly of Pristionchus species.</title>
        <authorList>
            <person name="Yoshida K."/>
            <person name="Sommer R.J."/>
        </authorList>
    </citation>
    <scope>NUCLEOTIDE SEQUENCE [LARGE SCALE GENOMIC DNA]</scope>
    <source>
        <strain evidence="2">RS5460</strain>
    </source>
</reference>
<sequence>LMPTCSDQPSTSFHVQFAGQVDSKCSHNENLQVVTENGIRNRFIRKSSRLFNDKLDVHSNRIVITSSDGKEVLSAPLHSIASISCDRFPSDQSDESAGHIVGLTFGTARRDAMRMIVIVLYARNEADAQLLCNTMNDLWMKSYSDYINNFLPSKGEIEPAATRKRDYSVVSSDSFAIASSGGGTPAIPFEDTGAHVRNLMKVIGDCLPRKKRAAFIQIMRKLSGEEESILLAMLKMIELFGQHKDKVAEFECIVPQKDLERFYQILMMHNIKPVYNPINYKIQQVQNMPSLKESMQKLVL</sequence>
<feature type="non-terminal residue" evidence="1">
    <location>
        <position position="1"/>
    </location>
</feature>
<evidence type="ECO:0000313" key="2">
    <source>
        <dbReference type="Proteomes" id="UP001328107"/>
    </source>
</evidence>
<dbReference type="Gene3D" id="1.20.1160.20">
    <property type="match status" value="1"/>
</dbReference>
<keyword evidence="2" id="KW-1185">Reference proteome</keyword>
<proteinExistence type="predicted"/>
<comment type="caution">
    <text evidence="1">The sequence shown here is derived from an EMBL/GenBank/DDBJ whole genome shotgun (WGS) entry which is preliminary data.</text>
</comment>
<dbReference type="InterPro" id="IPR011993">
    <property type="entry name" value="PH-like_dom_sf"/>
</dbReference>
<dbReference type="AlphaFoldDB" id="A0AAN5CJC6"/>
<evidence type="ECO:0000313" key="1">
    <source>
        <dbReference type="EMBL" id="GMR45500.1"/>
    </source>
</evidence>
<gene>
    <name evidence="1" type="ORF">PMAYCL1PPCAC_15695</name>
</gene>
<dbReference type="Gene3D" id="2.30.29.30">
    <property type="entry name" value="Pleckstrin-homology domain (PH domain)/Phosphotyrosine-binding domain (PTB)"/>
    <property type="match status" value="1"/>
</dbReference>
<dbReference type="Proteomes" id="UP001328107">
    <property type="component" value="Unassembled WGS sequence"/>
</dbReference>
<protein>
    <submittedName>
        <fullName evidence="1">Uncharacterized protein</fullName>
    </submittedName>
</protein>